<dbReference type="PANTHER" id="PTHR32099:SF99">
    <property type="entry name" value="GNK2-LIKE DOMAIN-CONTAINING PROTEIN"/>
    <property type="match status" value="1"/>
</dbReference>
<organism evidence="7 8">
    <name type="scientific">Ambrosia artemisiifolia</name>
    <name type="common">Common ragweed</name>
    <dbReference type="NCBI Taxonomy" id="4212"/>
    <lineage>
        <taxon>Eukaryota</taxon>
        <taxon>Viridiplantae</taxon>
        <taxon>Streptophyta</taxon>
        <taxon>Embryophyta</taxon>
        <taxon>Tracheophyta</taxon>
        <taxon>Spermatophyta</taxon>
        <taxon>Magnoliopsida</taxon>
        <taxon>eudicotyledons</taxon>
        <taxon>Gunneridae</taxon>
        <taxon>Pentapetalae</taxon>
        <taxon>asterids</taxon>
        <taxon>campanulids</taxon>
        <taxon>Asterales</taxon>
        <taxon>Asteraceae</taxon>
        <taxon>Asteroideae</taxon>
        <taxon>Heliantheae alliance</taxon>
        <taxon>Heliantheae</taxon>
        <taxon>Ambrosia</taxon>
    </lineage>
</organism>
<evidence type="ECO:0000256" key="4">
    <source>
        <dbReference type="SAM" id="MobiDB-lite"/>
    </source>
</evidence>
<dbReference type="CDD" id="cd23509">
    <property type="entry name" value="Gnk2-like"/>
    <property type="match status" value="2"/>
</dbReference>
<proteinExistence type="predicted"/>
<comment type="caution">
    <text evidence="7">The sequence shown here is derived from an EMBL/GenBank/DDBJ whole genome shotgun (WGS) entry which is preliminary data.</text>
</comment>
<keyword evidence="5" id="KW-0472">Membrane</keyword>
<dbReference type="Gene3D" id="3.30.200.20">
    <property type="entry name" value="Phosphorylase Kinase, domain 1"/>
    <property type="match status" value="1"/>
</dbReference>
<feature type="domain" description="Gnk2-homologous" evidence="6">
    <location>
        <begin position="97"/>
        <end position="204"/>
    </location>
</feature>
<dbReference type="PROSITE" id="PS51473">
    <property type="entry name" value="GNK2"/>
    <property type="match status" value="2"/>
</dbReference>
<evidence type="ECO:0000256" key="5">
    <source>
        <dbReference type="SAM" id="Phobius"/>
    </source>
</evidence>
<reference evidence="7" key="1">
    <citation type="submission" date="2022-06" db="EMBL/GenBank/DDBJ databases">
        <title>Uncovering the hologenomic basis of an extraordinary plant invasion.</title>
        <authorList>
            <person name="Bieker V.C."/>
            <person name="Martin M.D."/>
            <person name="Gilbert T."/>
            <person name="Hodgins K."/>
            <person name="Battlay P."/>
            <person name="Petersen B."/>
            <person name="Wilson J."/>
        </authorList>
    </citation>
    <scope>NUCLEOTIDE SEQUENCE</scope>
    <source>
        <strain evidence="7">AA19_3_7</strain>
        <tissue evidence="7">Leaf</tissue>
    </source>
</reference>
<dbReference type="EMBL" id="JAMZMK010010688">
    <property type="protein sequence ID" value="KAI7730654.1"/>
    <property type="molecule type" value="Genomic_DNA"/>
</dbReference>
<keyword evidence="3" id="KW-0067">ATP-binding</keyword>
<dbReference type="Pfam" id="PF01657">
    <property type="entry name" value="Stress-antifung"/>
    <property type="match status" value="2"/>
</dbReference>
<dbReference type="FunFam" id="3.30.430.20:FF:000002">
    <property type="entry name" value="Cysteine-rich receptor-like protein kinase 10"/>
    <property type="match status" value="1"/>
</dbReference>
<dbReference type="PROSITE" id="PS00107">
    <property type="entry name" value="PROTEIN_KINASE_ATP"/>
    <property type="match status" value="1"/>
</dbReference>
<protein>
    <recommendedName>
        <fullName evidence="6">Gnk2-homologous domain-containing protein</fullName>
    </recommendedName>
</protein>
<evidence type="ECO:0000256" key="1">
    <source>
        <dbReference type="ARBA" id="ARBA00022729"/>
    </source>
</evidence>
<dbReference type="InterPro" id="IPR038408">
    <property type="entry name" value="GNK2_sf"/>
</dbReference>
<evidence type="ECO:0000313" key="7">
    <source>
        <dbReference type="EMBL" id="KAI7730654.1"/>
    </source>
</evidence>
<dbReference type="PANTHER" id="PTHR32099">
    <property type="entry name" value="CYSTEINE-RICH REPEAT SECRETORY PROTEIN"/>
    <property type="match status" value="1"/>
</dbReference>
<dbReference type="InterPro" id="IPR002902">
    <property type="entry name" value="GNK2"/>
</dbReference>
<evidence type="ECO:0000256" key="3">
    <source>
        <dbReference type="PROSITE-ProRule" id="PRU10141"/>
    </source>
</evidence>
<evidence type="ECO:0000256" key="2">
    <source>
        <dbReference type="ARBA" id="ARBA00022737"/>
    </source>
</evidence>
<dbReference type="SUPFAM" id="SSF56112">
    <property type="entry name" value="Protein kinase-like (PK-like)"/>
    <property type="match status" value="1"/>
</dbReference>
<keyword evidence="2" id="KW-0677">Repeat</keyword>
<feature type="region of interest" description="Disordered" evidence="4">
    <location>
        <begin position="205"/>
        <end position="231"/>
    </location>
</feature>
<keyword evidence="8" id="KW-1185">Reference proteome</keyword>
<name>A0AAD5BY90_AMBAR</name>
<sequence length="358" mass="39172">GNFTTNSTYHKNLDFVLSTLTTTNTGLGFFNYSAGQGRNRINSAALCRGDIEPRLCRSCLNDSVVRLREMCPYQKGAVGYYDECWLSYSNKTILGDTRGGLILYNSQNASDRDRFFGALRPLLNELQRDAAAGGSLRKFASGNTSGPDSITIYGLVQCTPDLSGSQCTDCLETEINNYLVSVVGSIGGRILQRACNFRFFNGSTLATQPPSPPPRISQEAPPVPSTTQEGKSSNKTRIIVVVIVTVSVIIIAASICIFLRLKKKTTTEEMTHSIDNETETMDIGTVESLQYNFSLVKTATNDFSDDNKLGEGGFGAVYKGKLGDEQEIAVKRLARYSGQGDEEFKNEAWKSWRNGTAT</sequence>
<feature type="transmembrane region" description="Helical" evidence="5">
    <location>
        <begin position="238"/>
        <end position="261"/>
    </location>
</feature>
<dbReference type="AlphaFoldDB" id="A0AAD5BY90"/>
<feature type="non-terminal residue" evidence="7">
    <location>
        <position position="1"/>
    </location>
</feature>
<keyword evidence="3" id="KW-0547">Nucleotide-binding</keyword>
<keyword evidence="5" id="KW-0812">Transmembrane</keyword>
<feature type="binding site" evidence="3">
    <location>
        <position position="331"/>
    </location>
    <ligand>
        <name>ATP</name>
        <dbReference type="ChEBI" id="CHEBI:30616"/>
    </ligand>
</feature>
<dbReference type="InterPro" id="IPR011009">
    <property type="entry name" value="Kinase-like_dom_sf"/>
</dbReference>
<keyword evidence="5" id="KW-1133">Transmembrane helix</keyword>
<evidence type="ECO:0000259" key="6">
    <source>
        <dbReference type="PROSITE" id="PS51473"/>
    </source>
</evidence>
<dbReference type="GO" id="GO:0005524">
    <property type="term" value="F:ATP binding"/>
    <property type="evidence" value="ECO:0007669"/>
    <property type="project" value="UniProtKB-UniRule"/>
</dbReference>
<gene>
    <name evidence="7" type="ORF">M8C21_001007</name>
</gene>
<dbReference type="Proteomes" id="UP001206925">
    <property type="component" value="Unassembled WGS sequence"/>
</dbReference>
<dbReference type="Gene3D" id="3.30.430.20">
    <property type="entry name" value="Gnk2 domain, C-X8-C-X2-C motif"/>
    <property type="match status" value="2"/>
</dbReference>
<feature type="non-terminal residue" evidence="7">
    <location>
        <position position="358"/>
    </location>
</feature>
<accession>A0AAD5BY90</accession>
<dbReference type="InterPro" id="IPR017441">
    <property type="entry name" value="Protein_kinase_ATP_BS"/>
</dbReference>
<keyword evidence="1" id="KW-0732">Signal</keyword>
<evidence type="ECO:0000313" key="8">
    <source>
        <dbReference type="Proteomes" id="UP001206925"/>
    </source>
</evidence>
<feature type="domain" description="Gnk2-homologous" evidence="6">
    <location>
        <begin position="1"/>
        <end position="93"/>
    </location>
</feature>